<evidence type="ECO:0000313" key="3">
    <source>
        <dbReference type="Proteomes" id="UP000267096"/>
    </source>
</evidence>
<dbReference type="OrthoDB" id="5875462at2759"/>
<feature type="region of interest" description="Disordered" evidence="1">
    <location>
        <begin position="78"/>
        <end position="119"/>
    </location>
</feature>
<proteinExistence type="predicted"/>
<evidence type="ECO:0000313" key="4">
    <source>
        <dbReference type="WBParaSite" id="ASIM_0001234701-mRNA-1"/>
    </source>
</evidence>
<feature type="compositionally biased region" description="Polar residues" evidence="1">
    <location>
        <begin position="185"/>
        <end position="194"/>
    </location>
</feature>
<protein>
    <submittedName>
        <fullName evidence="4">Homeobox domain-containing protein</fullName>
    </submittedName>
</protein>
<sequence length="194" mass="21761">MDEASHDRDYEAVDDGDVDHKMIIDNECSLNVQQSTALTDNANSDKNNTRHQLMNHSISYHSNHSTPSLRFAAISSISSPTSSSVNRPRPKRSQSASATAQRQRQSHVAVSNRGENDDEFERRAMAEAAFNEWLRRKSSLPRGPRCSPSRDQIEQHLREDARHRVLNIWLARPPPPPQSAAAAATTTINCHNDE</sequence>
<dbReference type="WBParaSite" id="ASIM_0001234701-mRNA-1">
    <property type="protein sequence ID" value="ASIM_0001234701-mRNA-1"/>
    <property type="gene ID" value="ASIM_0001234701"/>
</dbReference>
<accession>A0A158PNK8</accession>
<gene>
    <name evidence="2" type="ORF">ASIM_LOCUS11813</name>
</gene>
<reference evidence="2 3" key="2">
    <citation type="submission" date="2018-11" db="EMBL/GenBank/DDBJ databases">
        <authorList>
            <consortium name="Pathogen Informatics"/>
        </authorList>
    </citation>
    <scope>NUCLEOTIDE SEQUENCE [LARGE SCALE GENOMIC DNA]</scope>
</reference>
<reference evidence="4" key="1">
    <citation type="submission" date="2016-04" db="UniProtKB">
        <authorList>
            <consortium name="WormBaseParasite"/>
        </authorList>
    </citation>
    <scope>IDENTIFICATION</scope>
</reference>
<dbReference type="Proteomes" id="UP000267096">
    <property type="component" value="Unassembled WGS sequence"/>
</dbReference>
<organism evidence="4">
    <name type="scientific">Anisakis simplex</name>
    <name type="common">Herring worm</name>
    <dbReference type="NCBI Taxonomy" id="6269"/>
    <lineage>
        <taxon>Eukaryota</taxon>
        <taxon>Metazoa</taxon>
        <taxon>Ecdysozoa</taxon>
        <taxon>Nematoda</taxon>
        <taxon>Chromadorea</taxon>
        <taxon>Rhabditida</taxon>
        <taxon>Spirurina</taxon>
        <taxon>Ascaridomorpha</taxon>
        <taxon>Ascaridoidea</taxon>
        <taxon>Anisakidae</taxon>
        <taxon>Anisakis</taxon>
        <taxon>Anisakis simplex complex</taxon>
    </lineage>
</organism>
<evidence type="ECO:0000256" key="1">
    <source>
        <dbReference type="SAM" id="MobiDB-lite"/>
    </source>
</evidence>
<feature type="region of interest" description="Disordered" evidence="1">
    <location>
        <begin position="172"/>
        <end position="194"/>
    </location>
</feature>
<feature type="compositionally biased region" description="Low complexity" evidence="1">
    <location>
        <begin position="93"/>
        <end position="103"/>
    </location>
</feature>
<name>A0A158PNK8_ANISI</name>
<dbReference type="AlphaFoldDB" id="A0A158PNK8"/>
<evidence type="ECO:0000313" key="2">
    <source>
        <dbReference type="EMBL" id="VDK45882.1"/>
    </source>
</evidence>
<dbReference type="EMBL" id="UYRR01031104">
    <property type="protein sequence ID" value="VDK45882.1"/>
    <property type="molecule type" value="Genomic_DNA"/>
</dbReference>
<keyword evidence="3" id="KW-1185">Reference proteome</keyword>